<feature type="transmembrane region" description="Helical" evidence="1">
    <location>
        <begin position="398"/>
        <end position="422"/>
    </location>
</feature>
<accession>J3NU09</accession>
<protein>
    <submittedName>
        <fullName evidence="2 3">Uncharacterized protein</fullName>
    </submittedName>
</protein>
<dbReference type="STRING" id="644352.J3NU09"/>
<gene>
    <name evidence="3" type="primary">20345216</name>
    <name evidence="2" type="ORF">GGTG_04758</name>
</gene>
<feature type="transmembrane region" description="Helical" evidence="1">
    <location>
        <begin position="97"/>
        <end position="122"/>
    </location>
</feature>
<dbReference type="VEuPathDB" id="FungiDB:GGTG_04758"/>
<dbReference type="PANTHER" id="PTHR35394">
    <property type="entry name" value="DUF3176 DOMAIN-CONTAINING PROTEIN"/>
    <property type="match status" value="1"/>
</dbReference>
<organism evidence="2">
    <name type="scientific">Gaeumannomyces tritici (strain R3-111a-1)</name>
    <name type="common">Wheat and barley take-all root rot fungus</name>
    <name type="synonym">Gaeumannomyces graminis var. tritici</name>
    <dbReference type="NCBI Taxonomy" id="644352"/>
    <lineage>
        <taxon>Eukaryota</taxon>
        <taxon>Fungi</taxon>
        <taxon>Dikarya</taxon>
        <taxon>Ascomycota</taxon>
        <taxon>Pezizomycotina</taxon>
        <taxon>Sordariomycetes</taxon>
        <taxon>Sordariomycetidae</taxon>
        <taxon>Magnaporthales</taxon>
        <taxon>Magnaporthaceae</taxon>
        <taxon>Gaeumannomyces</taxon>
    </lineage>
</organism>
<dbReference type="Proteomes" id="UP000006039">
    <property type="component" value="Unassembled WGS sequence"/>
</dbReference>
<reference evidence="2" key="2">
    <citation type="submission" date="2010-07" db="EMBL/GenBank/DDBJ databases">
        <authorList>
            <consortium name="The Broad Institute Genome Sequencing Platform"/>
            <consortium name="Broad Institute Genome Sequencing Center for Infectious Disease"/>
            <person name="Ma L.-J."/>
            <person name="Dead R."/>
            <person name="Young S."/>
            <person name="Zeng Q."/>
            <person name="Koehrsen M."/>
            <person name="Alvarado L."/>
            <person name="Berlin A."/>
            <person name="Chapman S.B."/>
            <person name="Chen Z."/>
            <person name="Freedman E."/>
            <person name="Gellesch M."/>
            <person name="Goldberg J."/>
            <person name="Griggs A."/>
            <person name="Gujja S."/>
            <person name="Heilman E.R."/>
            <person name="Heiman D."/>
            <person name="Hepburn T."/>
            <person name="Howarth C."/>
            <person name="Jen D."/>
            <person name="Larson L."/>
            <person name="Mehta T."/>
            <person name="Neiman D."/>
            <person name="Pearson M."/>
            <person name="Roberts A."/>
            <person name="Saif S."/>
            <person name="Shea T."/>
            <person name="Shenoy N."/>
            <person name="Sisk P."/>
            <person name="Stolte C."/>
            <person name="Sykes S."/>
            <person name="Walk T."/>
            <person name="White J."/>
            <person name="Yandava C."/>
            <person name="Haas B."/>
            <person name="Nusbaum C."/>
            <person name="Birren B."/>
        </authorList>
    </citation>
    <scope>NUCLEOTIDE SEQUENCE</scope>
    <source>
        <strain evidence="2">R3-111a-1</strain>
    </source>
</reference>
<reference evidence="2" key="3">
    <citation type="submission" date="2010-09" db="EMBL/GenBank/DDBJ databases">
        <title>Annotation of Gaeumannomyces graminis var. tritici R3-111a-1.</title>
        <authorList>
            <consortium name="The Broad Institute Genome Sequencing Platform"/>
            <person name="Ma L.-J."/>
            <person name="Dead R."/>
            <person name="Young S.K."/>
            <person name="Zeng Q."/>
            <person name="Gargeya S."/>
            <person name="Fitzgerald M."/>
            <person name="Haas B."/>
            <person name="Abouelleil A."/>
            <person name="Alvarado L."/>
            <person name="Arachchi H.M."/>
            <person name="Berlin A."/>
            <person name="Brown A."/>
            <person name="Chapman S.B."/>
            <person name="Chen Z."/>
            <person name="Dunbar C."/>
            <person name="Freedman E."/>
            <person name="Gearin G."/>
            <person name="Gellesch M."/>
            <person name="Goldberg J."/>
            <person name="Griggs A."/>
            <person name="Gujja S."/>
            <person name="Heiman D."/>
            <person name="Howarth C."/>
            <person name="Larson L."/>
            <person name="Lui A."/>
            <person name="MacDonald P.J.P."/>
            <person name="Mehta T."/>
            <person name="Montmayeur A."/>
            <person name="Murphy C."/>
            <person name="Neiman D."/>
            <person name="Pearson M."/>
            <person name="Priest M."/>
            <person name="Roberts A."/>
            <person name="Saif S."/>
            <person name="Shea T."/>
            <person name="Shenoy N."/>
            <person name="Sisk P."/>
            <person name="Stolte C."/>
            <person name="Sykes S."/>
            <person name="Yandava C."/>
            <person name="Wortman J."/>
            <person name="Nusbaum C."/>
            <person name="Birren B."/>
        </authorList>
    </citation>
    <scope>NUCLEOTIDE SEQUENCE</scope>
    <source>
        <strain evidence="2">R3-111a-1</strain>
    </source>
</reference>
<dbReference type="eggNOG" id="ENOG502R6E2">
    <property type="taxonomic scope" value="Eukaryota"/>
</dbReference>
<name>J3NU09_GAET3</name>
<evidence type="ECO:0000313" key="3">
    <source>
        <dbReference type="EnsemblFungi" id="EJT79674"/>
    </source>
</evidence>
<sequence>MVLKEKHLEYDLESLHSPIYIYEPLEKPRHPPPCPPRPLAATTGPFTLNALVALLATLKWARFATRGGGGSKDPVAARPLSEFCSIDQASRGPVGSLAALPAVFPMPLVLVGALIMVVAVGFDFAAQQLISLEPRAVQPAGAMSEPFVPRAQFFYNDESGGQDEYIRTVFAAGKGLVTTIDKGCGGDPGVLDVAATCQTGNCTFPIFNTLAMCSKCVSIRDQPRWVALEPAPGDSGAGRNDSTVYEIKWTAPGNATLVQRVWPALGWPDYAVAPLGLTIMKFQARALAADAMAAPPIGAWRCGISPCVRTLAVSVVNGRQRTAVLAEYDNDTQLATAATATRPNISRAAKFLIKDSDENTQPAPALVLRPNMLSEFEVSYAGVVRGVATTQQVFVSVAWVWLSLPAALVACAALLLPATAVYSTRRPSRTLAGSWSRNARSRRSRRNDACENQLAGL</sequence>
<dbReference type="Pfam" id="PF11374">
    <property type="entry name" value="DUF3176"/>
    <property type="match status" value="1"/>
</dbReference>
<dbReference type="GeneID" id="20345216"/>
<reference evidence="3" key="5">
    <citation type="submission" date="2018-04" db="UniProtKB">
        <authorList>
            <consortium name="EnsemblFungi"/>
        </authorList>
    </citation>
    <scope>IDENTIFICATION</scope>
    <source>
        <strain evidence="3">R3-111a-1</strain>
    </source>
</reference>
<keyword evidence="1" id="KW-1133">Transmembrane helix</keyword>
<keyword evidence="1" id="KW-0472">Membrane</keyword>
<dbReference type="InterPro" id="IPR021514">
    <property type="entry name" value="DUF3176"/>
</dbReference>
<dbReference type="EMBL" id="GL385396">
    <property type="protein sequence ID" value="EJT79674.1"/>
    <property type="molecule type" value="Genomic_DNA"/>
</dbReference>
<reference evidence="4" key="1">
    <citation type="submission" date="2010-07" db="EMBL/GenBank/DDBJ databases">
        <title>The genome sequence of Gaeumannomyces graminis var. tritici strain R3-111a-1.</title>
        <authorList>
            <consortium name="The Broad Institute Genome Sequencing Platform"/>
            <person name="Ma L.-J."/>
            <person name="Dead R."/>
            <person name="Young S."/>
            <person name="Zeng Q."/>
            <person name="Koehrsen M."/>
            <person name="Alvarado L."/>
            <person name="Berlin A."/>
            <person name="Chapman S.B."/>
            <person name="Chen Z."/>
            <person name="Freedman E."/>
            <person name="Gellesch M."/>
            <person name="Goldberg J."/>
            <person name="Griggs A."/>
            <person name="Gujja S."/>
            <person name="Heilman E.R."/>
            <person name="Heiman D."/>
            <person name="Hepburn T."/>
            <person name="Howarth C."/>
            <person name="Jen D."/>
            <person name="Larson L."/>
            <person name="Mehta T."/>
            <person name="Neiman D."/>
            <person name="Pearson M."/>
            <person name="Roberts A."/>
            <person name="Saif S."/>
            <person name="Shea T."/>
            <person name="Shenoy N."/>
            <person name="Sisk P."/>
            <person name="Stolte C."/>
            <person name="Sykes S."/>
            <person name="Walk T."/>
            <person name="White J."/>
            <person name="Yandava C."/>
            <person name="Haas B."/>
            <person name="Nusbaum C."/>
            <person name="Birren B."/>
        </authorList>
    </citation>
    <scope>NUCLEOTIDE SEQUENCE [LARGE SCALE GENOMIC DNA]</scope>
    <source>
        <strain evidence="4">R3-111a-1</strain>
    </source>
</reference>
<dbReference type="AlphaFoldDB" id="J3NU09"/>
<dbReference type="PANTHER" id="PTHR35394:SF5">
    <property type="entry name" value="DUF3176 DOMAIN-CONTAINING PROTEIN"/>
    <property type="match status" value="1"/>
</dbReference>
<dbReference type="RefSeq" id="XP_009220819.1">
    <property type="nucleotide sequence ID" value="XM_009222555.1"/>
</dbReference>
<dbReference type="HOGENOM" id="CLU_598573_0_0_1"/>
<keyword evidence="1" id="KW-0812">Transmembrane</keyword>
<dbReference type="EnsemblFungi" id="EJT79674">
    <property type="protein sequence ID" value="EJT79674"/>
    <property type="gene ID" value="GGTG_04758"/>
</dbReference>
<reference evidence="3" key="4">
    <citation type="journal article" date="2015" name="G3 (Bethesda)">
        <title>Genome sequences of three phytopathogenic species of the Magnaporthaceae family of fungi.</title>
        <authorList>
            <person name="Okagaki L.H."/>
            <person name="Nunes C.C."/>
            <person name="Sailsbery J."/>
            <person name="Clay B."/>
            <person name="Brown D."/>
            <person name="John T."/>
            <person name="Oh Y."/>
            <person name="Young N."/>
            <person name="Fitzgerald M."/>
            <person name="Haas B.J."/>
            <person name="Zeng Q."/>
            <person name="Young S."/>
            <person name="Adiconis X."/>
            <person name="Fan L."/>
            <person name="Levin J.Z."/>
            <person name="Mitchell T.K."/>
            <person name="Okubara P.A."/>
            <person name="Farman M.L."/>
            <person name="Kohn L.M."/>
            <person name="Birren B."/>
            <person name="Ma L.-J."/>
            <person name="Dean R.A."/>
        </authorList>
    </citation>
    <scope>NUCLEOTIDE SEQUENCE</scope>
    <source>
        <strain evidence="3">R3-111a-1</strain>
    </source>
</reference>
<evidence type="ECO:0000256" key="1">
    <source>
        <dbReference type="SAM" id="Phobius"/>
    </source>
</evidence>
<dbReference type="OrthoDB" id="5242705at2759"/>
<evidence type="ECO:0000313" key="4">
    <source>
        <dbReference type="Proteomes" id="UP000006039"/>
    </source>
</evidence>
<proteinExistence type="predicted"/>
<keyword evidence="4" id="KW-1185">Reference proteome</keyword>
<evidence type="ECO:0000313" key="2">
    <source>
        <dbReference type="EMBL" id="EJT79674.1"/>
    </source>
</evidence>